<evidence type="ECO:0000313" key="2">
    <source>
        <dbReference type="Proteomes" id="UP000594261"/>
    </source>
</evidence>
<sequence>MKLGYVIGNSLTNCQVDLNARIPFAHLKALISDELYECIEEIVTGHILEPTCQLLSPKPRPRVSKWDPDTSIDDSADLLQSITHLPKPRRWCRGSINEWVRCNESLVYTYDVSSSLNYHRNLIKKGYEVLIYR</sequence>
<accession>A0A7N2LBB7</accession>
<reference evidence="1 2" key="1">
    <citation type="journal article" date="2016" name="G3 (Bethesda)">
        <title>First Draft Assembly and Annotation of the Genome of a California Endemic Oak Quercus lobata Nee (Fagaceae).</title>
        <authorList>
            <person name="Sork V.L."/>
            <person name="Fitz-Gibbon S.T."/>
            <person name="Puiu D."/>
            <person name="Crepeau M."/>
            <person name="Gugger P.F."/>
            <person name="Sherman R."/>
            <person name="Stevens K."/>
            <person name="Langley C.H."/>
            <person name="Pellegrini M."/>
            <person name="Salzberg S.L."/>
        </authorList>
    </citation>
    <scope>NUCLEOTIDE SEQUENCE [LARGE SCALE GENOMIC DNA]</scope>
    <source>
        <strain evidence="1 2">cv. SW786</strain>
    </source>
</reference>
<dbReference type="Gramene" id="QL03p072784:mrna">
    <property type="protein sequence ID" value="QL03p072784:mrna"/>
    <property type="gene ID" value="QL03p072784"/>
</dbReference>
<dbReference type="EMBL" id="LRBV02000003">
    <property type="status" value="NOT_ANNOTATED_CDS"/>
    <property type="molecule type" value="Genomic_DNA"/>
</dbReference>
<organism evidence="1 2">
    <name type="scientific">Quercus lobata</name>
    <name type="common">Valley oak</name>
    <dbReference type="NCBI Taxonomy" id="97700"/>
    <lineage>
        <taxon>Eukaryota</taxon>
        <taxon>Viridiplantae</taxon>
        <taxon>Streptophyta</taxon>
        <taxon>Embryophyta</taxon>
        <taxon>Tracheophyta</taxon>
        <taxon>Spermatophyta</taxon>
        <taxon>Magnoliopsida</taxon>
        <taxon>eudicotyledons</taxon>
        <taxon>Gunneridae</taxon>
        <taxon>Pentapetalae</taxon>
        <taxon>rosids</taxon>
        <taxon>fabids</taxon>
        <taxon>Fagales</taxon>
        <taxon>Fagaceae</taxon>
        <taxon>Quercus</taxon>
    </lineage>
</organism>
<dbReference type="AlphaFoldDB" id="A0A7N2LBB7"/>
<name>A0A7N2LBB7_QUELO</name>
<dbReference type="Proteomes" id="UP000594261">
    <property type="component" value="Chromosome 3"/>
</dbReference>
<protein>
    <submittedName>
        <fullName evidence="1">Uncharacterized protein</fullName>
    </submittedName>
</protein>
<dbReference type="Gene3D" id="3.40.50.1820">
    <property type="entry name" value="alpha/beta hydrolase"/>
    <property type="match status" value="1"/>
</dbReference>
<proteinExistence type="predicted"/>
<dbReference type="InterPro" id="IPR029058">
    <property type="entry name" value="AB_hydrolase_fold"/>
</dbReference>
<dbReference type="InParanoid" id="A0A7N2LBB7"/>
<keyword evidence="2" id="KW-1185">Reference proteome</keyword>
<dbReference type="EnsemblPlants" id="QL03p072784:mrna">
    <property type="protein sequence ID" value="QL03p072784:mrna"/>
    <property type="gene ID" value="QL03p072784"/>
</dbReference>
<dbReference type="SUPFAM" id="SSF53474">
    <property type="entry name" value="alpha/beta-Hydrolases"/>
    <property type="match status" value="1"/>
</dbReference>
<reference evidence="1" key="2">
    <citation type="submission" date="2021-01" db="UniProtKB">
        <authorList>
            <consortium name="EnsemblPlants"/>
        </authorList>
    </citation>
    <scope>IDENTIFICATION</scope>
</reference>
<evidence type="ECO:0000313" key="1">
    <source>
        <dbReference type="EnsemblPlants" id="QL03p072784:mrna"/>
    </source>
</evidence>